<accession>A0ABR2TRC8</accession>
<dbReference type="SMART" id="SM00213">
    <property type="entry name" value="UBQ"/>
    <property type="match status" value="1"/>
</dbReference>
<dbReference type="InterPro" id="IPR019956">
    <property type="entry name" value="Ubiquitin_dom"/>
</dbReference>
<dbReference type="InterPro" id="IPR029071">
    <property type="entry name" value="Ubiquitin-like_domsf"/>
</dbReference>
<sequence length="198" mass="22683">MQIFVKTLTGKTITLEVESSDTIDNVKAKIQDKEGIPPDQQRLIFAGKQLEDGRTLADYNIQKESTLHLVLRLRGQDDLPQVLCSSAPPCRELQEKEVRTQQSVEAKEEDQVDCISGVKEFYFQYQLETLVVHVFHFVVEYEFSVSETMMACLLKFYFPTVWRLLCFAENDFGTFHGAFPGTRNDITGKGQWSMAPFI</sequence>
<dbReference type="PANTHER" id="PTHR10666">
    <property type="entry name" value="UBIQUITIN"/>
    <property type="match status" value="1"/>
</dbReference>
<dbReference type="EMBL" id="JBBPBN010000004">
    <property type="protein sequence ID" value="KAK9039875.1"/>
    <property type="molecule type" value="Genomic_DNA"/>
</dbReference>
<evidence type="ECO:0000259" key="2">
    <source>
        <dbReference type="PROSITE" id="PS50053"/>
    </source>
</evidence>
<dbReference type="PRINTS" id="PR00348">
    <property type="entry name" value="UBIQUITIN"/>
</dbReference>
<dbReference type="InterPro" id="IPR050158">
    <property type="entry name" value="Ubiquitin_ubiquitin-like"/>
</dbReference>
<reference evidence="3 4" key="1">
    <citation type="journal article" date="2024" name="G3 (Bethesda)">
        <title>Genome assembly of Hibiscus sabdariffa L. provides insights into metabolisms of medicinal natural products.</title>
        <authorList>
            <person name="Kim T."/>
        </authorList>
    </citation>
    <scope>NUCLEOTIDE SEQUENCE [LARGE SCALE GENOMIC DNA]</scope>
    <source>
        <strain evidence="3">TK-2024</strain>
        <tissue evidence="3">Old leaves</tissue>
    </source>
</reference>
<evidence type="ECO:0000256" key="1">
    <source>
        <dbReference type="ARBA" id="ARBA00022499"/>
    </source>
</evidence>
<proteinExistence type="predicted"/>
<dbReference type="CDD" id="cd01803">
    <property type="entry name" value="Ubl_ubiquitin"/>
    <property type="match status" value="1"/>
</dbReference>
<dbReference type="Pfam" id="PF00240">
    <property type="entry name" value="ubiquitin"/>
    <property type="match status" value="1"/>
</dbReference>
<keyword evidence="1" id="KW-1017">Isopeptide bond</keyword>
<keyword evidence="4" id="KW-1185">Reference proteome</keyword>
<comment type="caution">
    <text evidence="3">The sequence shown here is derived from an EMBL/GenBank/DDBJ whole genome shotgun (WGS) entry which is preliminary data.</text>
</comment>
<dbReference type="InterPro" id="IPR000626">
    <property type="entry name" value="Ubiquitin-like_dom"/>
</dbReference>
<dbReference type="SUPFAM" id="SSF54236">
    <property type="entry name" value="Ubiquitin-like"/>
    <property type="match status" value="1"/>
</dbReference>
<feature type="domain" description="Ubiquitin-like" evidence="2">
    <location>
        <begin position="1"/>
        <end position="76"/>
    </location>
</feature>
<dbReference type="PROSITE" id="PS50053">
    <property type="entry name" value="UBIQUITIN_2"/>
    <property type="match status" value="1"/>
</dbReference>
<evidence type="ECO:0000313" key="3">
    <source>
        <dbReference type="EMBL" id="KAK9039875.1"/>
    </source>
</evidence>
<dbReference type="InterPro" id="IPR019954">
    <property type="entry name" value="Ubiquitin_CS"/>
</dbReference>
<gene>
    <name evidence="3" type="ORF">V6N11_015061</name>
</gene>
<organism evidence="3 4">
    <name type="scientific">Hibiscus sabdariffa</name>
    <name type="common">roselle</name>
    <dbReference type="NCBI Taxonomy" id="183260"/>
    <lineage>
        <taxon>Eukaryota</taxon>
        <taxon>Viridiplantae</taxon>
        <taxon>Streptophyta</taxon>
        <taxon>Embryophyta</taxon>
        <taxon>Tracheophyta</taxon>
        <taxon>Spermatophyta</taxon>
        <taxon>Magnoliopsida</taxon>
        <taxon>eudicotyledons</taxon>
        <taxon>Gunneridae</taxon>
        <taxon>Pentapetalae</taxon>
        <taxon>rosids</taxon>
        <taxon>malvids</taxon>
        <taxon>Malvales</taxon>
        <taxon>Malvaceae</taxon>
        <taxon>Malvoideae</taxon>
        <taxon>Hibiscus</taxon>
    </lineage>
</organism>
<dbReference type="PROSITE" id="PS00299">
    <property type="entry name" value="UBIQUITIN_1"/>
    <property type="match status" value="1"/>
</dbReference>
<evidence type="ECO:0000313" key="4">
    <source>
        <dbReference type="Proteomes" id="UP001396334"/>
    </source>
</evidence>
<name>A0ABR2TRC8_9ROSI</name>
<dbReference type="Proteomes" id="UP001396334">
    <property type="component" value="Unassembled WGS sequence"/>
</dbReference>
<dbReference type="Gene3D" id="3.10.20.90">
    <property type="entry name" value="Phosphatidylinositol 3-kinase Catalytic Subunit, Chain A, domain 1"/>
    <property type="match status" value="1"/>
</dbReference>
<protein>
    <recommendedName>
        <fullName evidence="2">Ubiquitin-like domain-containing protein</fullName>
    </recommendedName>
</protein>